<dbReference type="CDD" id="cd04301">
    <property type="entry name" value="NAT_SF"/>
    <property type="match status" value="1"/>
</dbReference>
<sequence>MSEGIPDINLFMMCTELNPSAVRSLPTGFRIRKCREAELGIWMDFPFDNAGEAEKYRGFMSSFFQDVYSDKKEVFFDRCLFVCDTQDRPIATCFAWKAYEKITTIHWFKVLKQYEGFGIGRALLSYVMQSLSMSEFPVFLHTQPSSYRAIKLYADFGFELLSDPVIGTRRNDLERCLPILQGIMPTDAFQALKITKAPRFFLEAVNSSSIEQF</sequence>
<feature type="domain" description="N-acetyltransferase" evidence="1">
    <location>
        <begin position="29"/>
        <end position="180"/>
    </location>
</feature>
<dbReference type="InterPro" id="IPR000182">
    <property type="entry name" value="GNAT_dom"/>
</dbReference>
<dbReference type="SUPFAM" id="SSF55729">
    <property type="entry name" value="Acyl-CoA N-acyltransferases (Nat)"/>
    <property type="match status" value="1"/>
</dbReference>
<protein>
    <submittedName>
        <fullName evidence="2">GNAT family N-acetyltransferase</fullName>
    </submittedName>
</protein>
<accession>A0ABS5CLW7</accession>
<evidence type="ECO:0000313" key="2">
    <source>
        <dbReference type="EMBL" id="MBP3966853.1"/>
    </source>
</evidence>
<dbReference type="PROSITE" id="PS51186">
    <property type="entry name" value="GNAT"/>
    <property type="match status" value="1"/>
</dbReference>
<dbReference type="Proteomes" id="UP000673394">
    <property type="component" value="Unassembled WGS sequence"/>
</dbReference>
<gene>
    <name evidence="2" type="ORF">I8J30_29655</name>
</gene>
<dbReference type="Gene3D" id="3.40.630.30">
    <property type="match status" value="1"/>
</dbReference>
<name>A0ABS5CLW7_9BACL</name>
<organism evidence="2 3">
    <name type="scientific">Paenibacillus lignilyticus</name>
    <dbReference type="NCBI Taxonomy" id="1172615"/>
    <lineage>
        <taxon>Bacteria</taxon>
        <taxon>Bacillati</taxon>
        <taxon>Bacillota</taxon>
        <taxon>Bacilli</taxon>
        <taxon>Bacillales</taxon>
        <taxon>Paenibacillaceae</taxon>
        <taxon>Paenibacillus</taxon>
    </lineage>
</organism>
<dbReference type="InterPro" id="IPR016181">
    <property type="entry name" value="Acyl_CoA_acyltransferase"/>
</dbReference>
<comment type="caution">
    <text evidence="2">The sequence shown here is derived from an EMBL/GenBank/DDBJ whole genome shotgun (WGS) entry which is preliminary data.</text>
</comment>
<dbReference type="EMBL" id="JAGKSP010000025">
    <property type="protein sequence ID" value="MBP3966853.1"/>
    <property type="molecule type" value="Genomic_DNA"/>
</dbReference>
<proteinExistence type="predicted"/>
<keyword evidence="3" id="KW-1185">Reference proteome</keyword>
<dbReference type="Pfam" id="PF00583">
    <property type="entry name" value="Acetyltransf_1"/>
    <property type="match status" value="1"/>
</dbReference>
<reference evidence="2 3" key="1">
    <citation type="submission" date="2021-04" db="EMBL/GenBank/DDBJ databases">
        <title>Paenibacillus sp. DLE-14 whole genome sequence.</title>
        <authorList>
            <person name="Ham Y.J."/>
        </authorList>
    </citation>
    <scope>NUCLEOTIDE SEQUENCE [LARGE SCALE GENOMIC DNA]</scope>
    <source>
        <strain evidence="2 3">DLE-14</strain>
    </source>
</reference>
<evidence type="ECO:0000259" key="1">
    <source>
        <dbReference type="PROSITE" id="PS51186"/>
    </source>
</evidence>
<evidence type="ECO:0000313" key="3">
    <source>
        <dbReference type="Proteomes" id="UP000673394"/>
    </source>
</evidence>